<dbReference type="PANTHER" id="PTHR36220">
    <property type="entry name" value="UNNAMED PRODUCT"/>
    <property type="match status" value="1"/>
</dbReference>
<proteinExistence type="predicted"/>
<feature type="region of interest" description="Disordered" evidence="1">
    <location>
        <begin position="700"/>
        <end position="725"/>
    </location>
</feature>
<comment type="caution">
    <text evidence="4">The sequence shown here is derived from an EMBL/GenBank/DDBJ whole genome shotgun (WGS) entry which is preliminary data.</text>
</comment>
<name>A0A9K3CTX2_9EUKA</name>
<feature type="transmembrane region" description="Helical" evidence="2">
    <location>
        <begin position="671"/>
        <end position="691"/>
    </location>
</feature>
<sequence>MRMRQCLVVLALLALVFAKMGTDVSFTALRQRVVTTHCSQTSDDVECGQAPEFGERVLYHSHSGYDFLFGQEDSFTTVADANPLGSVSVFRRTADSADDWVFHQRLTAPVGHSNNYVFGFGLSASGLWLAISDQRYDDGTNDSGAVFVFVYNTSLDLYELQASVYGNEEGLMDPANYYQFGKYISLADNKLVVTSGDRGVEFWLYEWPQGDTLDTSGMSLSIVDISTYSTPPAVSVTNWGGCSGIMDMAEGLLVMHASISDGTVDIDGETLSLLDVLLTFNLSDMAQDPEILYSDADNLNRNFGTRLSIDMESGNTGRLVTSVPDSYRGSLKETGSLMVYTRSVDNLSWELEATLEIEEPWEKDHLGEYVVALKGDFIAAQTQGDSSSVYSNRYDNQSVYVFALNSDGVWRQTIELTAGYPSTASDEQDYYGLSVCIGAEGEVLVGSPSAPGVDASWALIEEEDGDPLYEDVGMVYAYRVEPEATLYGFDNSPSYYACQSSTLSFHLETEGETLTADYSEYASLAWDGISDYALSFSGGTYTATGTVPASGMQRLTLDMGITSLINNLVPVYPLEMSVSTDIVDGVTTLTVLPFDHCTQTERSGLVFGVTLHSLTDDEVVFSDDAVSGDYVCALSDVPAGTYSLTVTCASDDDISLVTSVTVSSAGGASTVLVVVLCLAGLVVGLAVGCLVPRFVAVGKKEEEEEEEEDVTVEPATSVPPEADMV</sequence>
<dbReference type="Proteomes" id="UP000265618">
    <property type="component" value="Unassembled WGS sequence"/>
</dbReference>
<organism evidence="4 5">
    <name type="scientific">Kipferlia bialata</name>
    <dbReference type="NCBI Taxonomy" id="797122"/>
    <lineage>
        <taxon>Eukaryota</taxon>
        <taxon>Metamonada</taxon>
        <taxon>Carpediemonas-like organisms</taxon>
        <taxon>Kipferlia</taxon>
    </lineage>
</organism>
<evidence type="ECO:0000256" key="3">
    <source>
        <dbReference type="SAM" id="SignalP"/>
    </source>
</evidence>
<keyword evidence="5" id="KW-1185">Reference proteome</keyword>
<gene>
    <name evidence="4" type="ORF">KIPB_003457</name>
</gene>
<dbReference type="PANTHER" id="PTHR36220:SF1">
    <property type="entry name" value="GAMMA TUBULIN COMPLEX COMPONENT C-TERMINAL DOMAIN-CONTAINING PROTEIN"/>
    <property type="match status" value="1"/>
</dbReference>
<dbReference type="AlphaFoldDB" id="A0A9K3CTX2"/>
<feature type="chain" id="PRO_5039906612" evidence="3">
    <location>
        <begin position="19"/>
        <end position="725"/>
    </location>
</feature>
<keyword evidence="2" id="KW-0472">Membrane</keyword>
<feature type="signal peptide" evidence="3">
    <location>
        <begin position="1"/>
        <end position="18"/>
    </location>
</feature>
<protein>
    <submittedName>
        <fullName evidence="4">Uncharacterized protein</fullName>
    </submittedName>
</protein>
<evidence type="ECO:0000313" key="5">
    <source>
        <dbReference type="Proteomes" id="UP000265618"/>
    </source>
</evidence>
<reference evidence="4 5" key="1">
    <citation type="journal article" date="2018" name="PLoS ONE">
        <title>The draft genome of Kipferlia bialata reveals reductive genome evolution in fornicate parasites.</title>
        <authorList>
            <person name="Tanifuji G."/>
            <person name="Takabayashi S."/>
            <person name="Kume K."/>
            <person name="Takagi M."/>
            <person name="Nakayama T."/>
            <person name="Kamikawa R."/>
            <person name="Inagaki Y."/>
            <person name="Hashimoto T."/>
        </authorList>
    </citation>
    <scope>NUCLEOTIDE SEQUENCE [LARGE SCALE GENOMIC DNA]</scope>
    <source>
        <strain evidence="4">NY0173</strain>
    </source>
</reference>
<accession>A0A9K3CTX2</accession>
<feature type="compositionally biased region" description="Acidic residues" evidence="1">
    <location>
        <begin position="702"/>
        <end position="711"/>
    </location>
</feature>
<evidence type="ECO:0000256" key="1">
    <source>
        <dbReference type="SAM" id="MobiDB-lite"/>
    </source>
</evidence>
<evidence type="ECO:0000256" key="2">
    <source>
        <dbReference type="SAM" id="Phobius"/>
    </source>
</evidence>
<dbReference type="EMBL" id="BDIP01000664">
    <property type="protein sequence ID" value="GIQ82340.1"/>
    <property type="molecule type" value="Genomic_DNA"/>
</dbReference>
<keyword evidence="2" id="KW-1133">Transmembrane helix</keyword>
<evidence type="ECO:0000313" key="4">
    <source>
        <dbReference type="EMBL" id="GIQ82340.1"/>
    </source>
</evidence>
<keyword evidence="3" id="KW-0732">Signal</keyword>
<keyword evidence="2" id="KW-0812">Transmembrane</keyword>